<dbReference type="Proteomes" id="UP001604277">
    <property type="component" value="Unassembled WGS sequence"/>
</dbReference>
<dbReference type="AlphaFoldDB" id="A0ABD1XC54"/>
<gene>
    <name evidence="1" type="ORF">Fot_04298</name>
</gene>
<name>A0ABD1XC54_9LAMI</name>
<comment type="caution">
    <text evidence="1">The sequence shown here is derived from an EMBL/GenBank/DDBJ whole genome shotgun (WGS) entry which is preliminary data.</text>
</comment>
<organism evidence="1 2">
    <name type="scientific">Forsythia ovata</name>
    <dbReference type="NCBI Taxonomy" id="205694"/>
    <lineage>
        <taxon>Eukaryota</taxon>
        <taxon>Viridiplantae</taxon>
        <taxon>Streptophyta</taxon>
        <taxon>Embryophyta</taxon>
        <taxon>Tracheophyta</taxon>
        <taxon>Spermatophyta</taxon>
        <taxon>Magnoliopsida</taxon>
        <taxon>eudicotyledons</taxon>
        <taxon>Gunneridae</taxon>
        <taxon>Pentapetalae</taxon>
        <taxon>asterids</taxon>
        <taxon>lamiids</taxon>
        <taxon>Lamiales</taxon>
        <taxon>Oleaceae</taxon>
        <taxon>Forsythieae</taxon>
        <taxon>Forsythia</taxon>
    </lineage>
</organism>
<sequence>MAFVGHTFTWNNTETRTHNVQARLDRFNSTIDSLTGLRNELHACKSVLTNWNAATFGDRQRRLQANRKALTALYNSSDGHTHMDDIKDMERIITKEEDKEEQYWQ</sequence>
<reference evidence="2" key="1">
    <citation type="submission" date="2024-07" db="EMBL/GenBank/DDBJ databases">
        <title>Two chromosome-level genome assemblies of Korean endemic species Abeliophyllum distichum and Forsythia ovata (Oleaceae).</title>
        <authorList>
            <person name="Jang H."/>
        </authorList>
    </citation>
    <scope>NUCLEOTIDE SEQUENCE [LARGE SCALE GENOMIC DNA]</scope>
</reference>
<evidence type="ECO:0000313" key="2">
    <source>
        <dbReference type="Proteomes" id="UP001604277"/>
    </source>
</evidence>
<dbReference type="EMBL" id="JBFOLJ010000001">
    <property type="protein sequence ID" value="KAL2559559.1"/>
    <property type="molecule type" value="Genomic_DNA"/>
</dbReference>
<accession>A0ABD1XC54</accession>
<evidence type="ECO:0000313" key="1">
    <source>
        <dbReference type="EMBL" id="KAL2559559.1"/>
    </source>
</evidence>
<protein>
    <submittedName>
        <fullName evidence="1">Uncharacterized protein</fullName>
    </submittedName>
</protein>
<keyword evidence="2" id="KW-1185">Reference proteome</keyword>
<proteinExistence type="predicted"/>